<organism evidence="2 3">
    <name type="scientific">Piptocephalis cylindrospora</name>
    <dbReference type="NCBI Taxonomy" id="1907219"/>
    <lineage>
        <taxon>Eukaryota</taxon>
        <taxon>Fungi</taxon>
        <taxon>Fungi incertae sedis</taxon>
        <taxon>Zoopagomycota</taxon>
        <taxon>Zoopagomycotina</taxon>
        <taxon>Zoopagomycetes</taxon>
        <taxon>Zoopagales</taxon>
        <taxon>Piptocephalidaceae</taxon>
        <taxon>Piptocephalis</taxon>
    </lineage>
</organism>
<dbReference type="PANTHER" id="PTHR28532:SF1">
    <property type="entry name" value="ORAL CANCER OVEREXPRESSED 1"/>
    <property type="match status" value="1"/>
</dbReference>
<protein>
    <recommendedName>
        <fullName evidence="4">Essential protein Yae1 N-terminal domain-containing protein</fullName>
    </recommendedName>
</protein>
<evidence type="ECO:0000313" key="2">
    <source>
        <dbReference type="EMBL" id="RKP13722.1"/>
    </source>
</evidence>
<dbReference type="EMBL" id="KZ987957">
    <property type="protein sequence ID" value="RKP13722.1"/>
    <property type="molecule type" value="Genomic_DNA"/>
</dbReference>
<keyword evidence="3" id="KW-1185">Reference proteome</keyword>
<feature type="region of interest" description="Disordered" evidence="1">
    <location>
        <begin position="128"/>
        <end position="157"/>
    </location>
</feature>
<dbReference type="AlphaFoldDB" id="A0A4P9Y4V7"/>
<name>A0A4P9Y4V7_9FUNG</name>
<reference evidence="3" key="1">
    <citation type="journal article" date="2018" name="Nat. Microbiol.">
        <title>Leveraging single-cell genomics to expand the fungal tree of life.</title>
        <authorList>
            <person name="Ahrendt S.R."/>
            <person name="Quandt C.A."/>
            <person name="Ciobanu D."/>
            <person name="Clum A."/>
            <person name="Salamov A."/>
            <person name="Andreopoulos B."/>
            <person name="Cheng J.F."/>
            <person name="Woyke T."/>
            <person name="Pelin A."/>
            <person name="Henrissat B."/>
            <person name="Reynolds N.K."/>
            <person name="Benny G.L."/>
            <person name="Smith M.E."/>
            <person name="James T.Y."/>
            <person name="Grigoriev I.V."/>
        </authorList>
    </citation>
    <scope>NUCLEOTIDE SEQUENCE [LARGE SCALE GENOMIC DNA]</scope>
</reference>
<evidence type="ECO:0000256" key="1">
    <source>
        <dbReference type="SAM" id="MobiDB-lite"/>
    </source>
</evidence>
<dbReference type="OrthoDB" id="48036at2759"/>
<gene>
    <name evidence="2" type="ORF">BJ684DRAFT_19808</name>
</gene>
<evidence type="ECO:0000313" key="3">
    <source>
        <dbReference type="Proteomes" id="UP000267251"/>
    </source>
</evidence>
<dbReference type="PANTHER" id="PTHR28532">
    <property type="entry name" value="GEO13458P1"/>
    <property type="match status" value="1"/>
</dbReference>
<accession>A0A4P9Y4V7</accession>
<dbReference type="Proteomes" id="UP000267251">
    <property type="component" value="Unassembled WGS sequence"/>
</dbReference>
<dbReference type="InterPro" id="IPR052436">
    <property type="entry name" value="LTO1_adapter"/>
</dbReference>
<evidence type="ECO:0008006" key="4">
    <source>
        <dbReference type="Google" id="ProtNLM"/>
    </source>
</evidence>
<proteinExistence type="predicted"/>
<sequence>MTDPEFDVENLIHLEDMFSAHGREDGLRDGQITGKWEGQMLGCEKGFELARELGYYASFAETWMALTAAYPEELMGKKRAQRQLEALRQAALTLPLENAQDLEMDRMVEKARAKFRAATASLGISRQVRYRPEGQVQEPEEGEEGGDGRSKRPILSF</sequence>